<evidence type="ECO:0000313" key="1">
    <source>
        <dbReference type="EMBL" id="QRE03485.1"/>
    </source>
</evidence>
<dbReference type="EMBL" id="CP059075">
    <property type="protein sequence ID" value="QRE03485.1"/>
    <property type="molecule type" value="Genomic_DNA"/>
</dbReference>
<dbReference type="AlphaFoldDB" id="A0A7U2R8Z9"/>
<evidence type="ECO:0000313" key="2">
    <source>
        <dbReference type="Proteomes" id="UP000596329"/>
    </source>
</evidence>
<name>A0A7U2R8Z9_FLAPS</name>
<proteinExistence type="predicted"/>
<accession>A0A7U2R8Z9</accession>
<dbReference type="Proteomes" id="UP000596329">
    <property type="component" value="Chromosome"/>
</dbReference>
<reference evidence="1 2" key="1">
    <citation type="submission" date="2020-07" db="EMBL/GenBank/DDBJ databases">
        <title>Genomic characterization of Flavobacterium psychrophilum strains.</title>
        <authorList>
            <person name="Castillo D."/>
            <person name="Jorgensen J."/>
            <person name="Middelboe M."/>
        </authorList>
    </citation>
    <scope>NUCLEOTIDE SEQUENCE [LARGE SCALE GENOMIC DNA]</scope>
    <source>
        <strain evidence="1 2">FPS-R7</strain>
    </source>
</reference>
<dbReference type="RefSeq" id="WP_203095751.1">
    <property type="nucleotide sequence ID" value="NZ_CP059075.1"/>
</dbReference>
<organism evidence="1 2">
    <name type="scientific">Flavobacterium psychrophilum</name>
    <dbReference type="NCBI Taxonomy" id="96345"/>
    <lineage>
        <taxon>Bacteria</taxon>
        <taxon>Pseudomonadati</taxon>
        <taxon>Bacteroidota</taxon>
        <taxon>Flavobacteriia</taxon>
        <taxon>Flavobacteriales</taxon>
        <taxon>Flavobacteriaceae</taxon>
        <taxon>Flavobacterium</taxon>
    </lineage>
</organism>
<sequence>MKTFEQYEVLALESKKILFDAYAKEQVLESEYQKKGGIHAGIEVYKWRNSEVEKIENEFKNNSHRALFLKAWNNGDFSICDYHLDRF</sequence>
<gene>
    <name evidence="1" type="ORF">H0H26_11430</name>
</gene>
<protein>
    <submittedName>
        <fullName evidence="1">Uncharacterized protein</fullName>
    </submittedName>
</protein>